<keyword evidence="3" id="KW-1185">Reference proteome</keyword>
<proteinExistence type="predicted"/>
<comment type="caution">
    <text evidence="2">The sequence shown here is derived from an EMBL/GenBank/DDBJ whole genome shotgun (WGS) entry which is preliminary data.</text>
</comment>
<sequence>MRLTTARASRHAQYGGGVHEQSATGPHHTTTTERGSFALARCTCGWTGPARRSRDRARADAEEHLTTTKTADAGETRAARP</sequence>
<name>A0ABQ3PDW9_9ACTN</name>
<feature type="region of interest" description="Disordered" evidence="1">
    <location>
        <begin position="1"/>
        <end position="35"/>
    </location>
</feature>
<dbReference type="EMBL" id="BNDW01000035">
    <property type="protein sequence ID" value="GHI23205.1"/>
    <property type="molecule type" value="Genomic_DNA"/>
</dbReference>
<accession>A0ABQ3PDW9</accession>
<dbReference type="GeneID" id="94011149"/>
<protein>
    <submittedName>
        <fullName evidence="2">Uncharacterized protein</fullName>
    </submittedName>
</protein>
<dbReference type="RefSeq" id="WP_370531511.1">
    <property type="nucleotide sequence ID" value="NZ_BNBS01000130.1"/>
</dbReference>
<evidence type="ECO:0000256" key="1">
    <source>
        <dbReference type="SAM" id="MobiDB-lite"/>
    </source>
</evidence>
<feature type="compositionally biased region" description="Basic and acidic residues" evidence="1">
    <location>
        <begin position="56"/>
        <end position="81"/>
    </location>
</feature>
<dbReference type="Proteomes" id="UP001052739">
    <property type="component" value="Unassembled WGS sequence"/>
</dbReference>
<evidence type="ECO:0000313" key="2">
    <source>
        <dbReference type="EMBL" id="GHI23205.1"/>
    </source>
</evidence>
<gene>
    <name evidence="2" type="ORF">Shyd_45760</name>
</gene>
<feature type="region of interest" description="Disordered" evidence="1">
    <location>
        <begin position="47"/>
        <end position="81"/>
    </location>
</feature>
<evidence type="ECO:0000313" key="3">
    <source>
        <dbReference type="Proteomes" id="UP001052739"/>
    </source>
</evidence>
<organism evidence="2 3">
    <name type="scientific">Streptomyces hydrogenans</name>
    <dbReference type="NCBI Taxonomy" id="1873719"/>
    <lineage>
        <taxon>Bacteria</taxon>
        <taxon>Bacillati</taxon>
        <taxon>Actinomycetota</taxon>
        <taxon>Actinomycetes</taxon>
        <taxon>Kitasatosporales</taxon>
        <taxon>Streptomycetaceae</taxon>
        <taxon>Streptomyces</taxon>
    </lineage>
</organism>
<feature type="compositionally biased region" description="Polar residues" evidence="1">
    <location>
        <begin position="21"/>
        <end position="34"/>
    </location>
</feature>
<reference evidence="2" key="1">
    <citation type="submission" date="2024-05" db="EMBL/GenBank/DDBJ databases">
        <title>Whole genome shotgun sequence of Streptomyces hydrogenans NBRC 13475.</title>
        <authorList>
            <person name="Komaki H."/>
            <person name="Tamura T."/>
        </authorList>
    </citation>
    <scope>NUCLEOTIDE SEQUENCE</scope>
    <source>
        <strain evidence="2">NBRC 13475</strain>
    </source>
</reference>